<feature type="transmembrane region" description="Helical" evidence="3">
    <location>
        <begin position="153"/>
        <end position="172"/>
    </location>
</feature>
<evidence type="ECO:0000256" key="2">
    <source>
        <dbReference type="SAM" id="MobiDB-lite"/>
    </source>
</evidence>
<feature type="region of interest" description="Disordered" evidence="2">
    <location>
        <begin position="290"/>
        <end position="310"/>
    </location>
</feature>
<dbReference type="EMBL" id="CP071528">
    <property type="protein sequence ID" value="USQ15255.1"/>
    <property type="molecule type" value="Genomic_DNA"/>
</dbReference>
<proteinExistence type="predicted"/>
<keyword evidence="3" id="KW-0812">Transmembrane</keyword>
<organism evidence="4 5">
    <name type="scientific">Legionella lytica</name>
    <dbReference type="NCBI Taxonomy" id="96232"/>
    <lineage>
        <taxon>Bacteria</taxon>
        <taxon>Pseudomonadati</taxon>
        <taxon>Pseudomonadota</taxon>
        <taxon>Gammaproteobacteria</taxon>
        <taxon>Legionellales</taxon>
        <taxon>Legionellaceae</taxon>
        <taxon>Legionella</taxon>
    </lineage>
</organism>
<keyword evidence="5" id="KW-1185">Reference proteome</keyword>
<sequence length="310" mass="35643">MPKHIQYLYRTKPVFDLCNQDNIVELYQMISTEHFLANIQLSEDGEVRLLSECTLGQIRAFESALIEEVGKNNLNPFFRAYIRNLFKLHELRIAIEEKTQISDSYPEEKQKWSEKLDLKTARLEMLKRSNESSIKEIEKNCADLKAERNKYEVFQFVVLVFTLLPIVPIGFLSSIAGLIAVPVMLAVAALLEVKFFESGNSFYTDKLEELYAQLSSLKEPISNLERDVKTARRTIALFEQQSSDAQEQLQKLKEQQDKLEKTIANFNLKHLAPLNIRGTLSNNSIFKPDTTLVSTNPPEDEESLNQHTIL</sequence>
<geneLocation type="plasmid" evidence="4 5">
    <name>pLlyPCM2298_1</name>
</geneLocation>
<evidence type="ECO:0008006" key="6">
    <source>
        <dbReference type="Google" id="ProtNLM"/>
    </source>
</evidence>
<keyword evidence="1" id="KW-0175">Coiled coil</keyword>
<protein>
    <recommendedName>
        <fullName evidence="6">Coiled-coil protein</fullName>
    </recommendedName>
</protein>
<reference evidence="4" key="1">
    <citation type="submission" date="2021-03" db="EMBL/GenBank/DDBJ databases">
        <title>Legionella lytica PCM 2298.</title>
        <authorList>
            <person name="Koper P."/>
        </authorList>
    </citation>
    <scope>NUCLEOTIDE SEQUENCE</scope>
    <source>
        <strain evidence="4">PCM 2298</strain>
        <plasmid evidence="4">pLlyPCM2298_1</plasmid>
    </source>
</reference>
<accession>A0ABY4YC85</accession>
<dbReference type="RefSeq" id="WP_252582492.1">
    <property type="nucleotide sequence ID" value="NZ_CP071528.1"/>
</dbReference>
<evidence type="ECO:0000256" key="1">
    <source>
        <dbReference type="SAM" id="Coils"/>
    </source>
</evidence>
<keyword evidence="3" id="KW-0472">Membrane</keyword>
<feature type="coiled-coil region" evidence="1">
    <location>
        <begin position="207"/>
        <end position="269"/>
    </location>
</feature>
<name>A0ABY4YC85_9GAMM</name>
<keyword evidence="3" id="KW-1133">Transmembrane helix</keyword>
<gene>
    <name evidence="4" type="ORF">J2N86_14935</name>
</gene>
<dbReference type="Gene3D" id="1.20.1170.10">
    <property type="match status" value="1"/>
</dbReference>
<evidence type="ECO:0000313" key="4">
    <source>
        <dbReference type="EMBL" id="USQ15255.1"/>
    </source>
</evidence>
<keyword evidence="4" id="KW-0614">Plasmid</keyword>
<evidence type="ECO:0000313" key="5">
    <source>
        <dbReference type="Proteomes" id="UP001057474"/>
    </source>
</evidence>
<evidence type="ECO:0000256" key="3">
    <source>
        <dbReference type="SAM" id="Phobius"/>
    </source>
</evidence>
<dbReference type="Proteomes" id="UP001057474">
    <property type="component" value="Plasmid pLlyPCM2298_1"/>
</dbReference>
<feature type="coiled-coil region" evidence="1">
    <location>
        <begin position="127"/>
        <end position="154"/>
    </location>
</feature>